<gene>
    <name evidence="7" type="primary">acoR_1</name>
    <name evidence="7" type="ORF">R77560_01375</name>
</gene>
<dbReference type="SUPFAM" id="SSF55781">
    <property type="entry name" value="GAF domain-like"/>
    <property type="match status" value="1"/>
</dbReference>
<dbReference type="Pfam" id="PF00158">
    <property type="entry name" value="Sigma54_activat"/>
    <property type="match status" value="1"/>
</dbReference>
<dbReference type="InterPro" id="IPR025944">
    <property type="entry name" value="Sigma_54_int_dom_CS"/>
</dbReference>
<dbReference type="RefSeq" id="WP_012434896.1">
    <property type="nucleotide sequence ID" value="NZ_CATZAZ010000002.1"/>
</dbReference>
<dbReference type="EMBL" id="CATZAZ010000002">
    <property type="protein sequence ID" value="CAJ0786064.1"/>
    <property type="molecule type" value="Genomic_DNA"/>
</dbReference>
<dbReference type="PANTHER" id="PTHR32071:SF77">
    <property type="entry name" value="TRANSCRIPTIONAL REGULATORY PROTEIN"/>
    <property type="match status" value="1"/>
</dbReference>
<proteinExistence type="predicted"/>
<dbReference type="GO" id="GO:0043565">
    <property type="term" value="F:sequence-specific DNA binding"/>
    <property type="evidence" value="ECO:0007669"/>
    <property type="project" value="InterPro"/>
</dbReference>
<dbReference type="Gene3D" id="1.10.10.60">
    <property type="entry name" value="Homeodomain-like"/>
    <property type="match status" value="1"/>
</dbReference>
<dbReference type="AlphaFoldDB" id="A0AAD2BLZ9"/>
<keyword evidence="5" id="KW-0804">Transcription</keyword>
<accession>A0AAD2BLZ9</accession>
<dbReference type="GO" id="GO:0005524">
    <property type="term" value="F:ATP binding"/>
    <property type="evidence" value="ECO:0007669"/>
    <property type="project" value="UniProtKB-KW"/>
</dbReference>
<dbReference type="InterPro" id="IPR002078">
    <property type="entry name" value="Sigma_54_int"/>
</dbReference>
<evidence type="ECO:0000256" key="2">
    <source>
        <dbReference type="ARBA" id="ARBA00022840"/>
    </source>
</evidence>
<keyword evidence="2" id="KW-0067">ATP-binding</keyword>
<dbReference type="PROSITE" id="PS00676">
    <property type="entry name" value="SIGMA54_INTERACT_2"/>
    <property type="match status" value="1"/>
</dbReference>
<keyword evidence="3" id="KW-0805">Transcription regulation</keyword>
<evidence type="ECO:0000259" key="6">
    <source>
        <dbReference type="PROSITE" id="PS50045"/>
    </source>
</evidence>
<dbReference type="InterPro" id="IPR002197">
    <property type="entry name" value="HTH_Fis"/>
</dbReference>
<dbReference type="Pfam" id="PF01590">
    <property type="entry name" value="GAF"/>
    <property type="match status" value="1"/>
</dbReference>
<keyword evidence="4" id="KW-0238">DNA-binding</keyword>
<dbReference type="InterPro" id="IPR058031">
    <property type="entry name" value="AAA_lid_NorR"/>
</dbReference>
<organism evidence="7 8">
    <name type="scientific">Ralstonia thomasii</name>
    <dbReference type="NCBI Taxonomy" id="3058596"/>
    <lineage>
        <taxon>Bacteria</taxon>
        <taxon>Pseudomonadati</taxon>
        <taxon>Pseudomonadota</taxon>
        <taxon>Betaproteobacteria</taxon>
        <taxon>Burkholderiales</taxon>
        <taxon>Burkholderiaceae</taxon>
        <taxon>Ralstonia</taxon>
    </lineage>
</organism>
<keyword evidence="1" id="KW-0547">Nucleotide-binding</keyword>
<dbReference type="Proteomes" id="UP001189756">
    <property type="component" value="Unassembled WGS sequence"/>
</dbReference>
<feature type="domain" description="Sigma-54 factor interaction" evidence="6">
    <location>
        <begin position="358"/>
        <end position="584"/>
    </location>
</feature>
<dbReference type="PROSITE" id="PS00688">
    <property type="entry name" value="SIGMA54_INTERACT_3"/>
    <property type="match status" value="1"/>
</dbReference>
<dbReference type="Pfam" id="PF02954">
    <property type="entry name" value="HTH_8"/>
    <property type="match status" value="1"/>
</dbReference>
<sequence>MPGAPSDPAPTNDARVSQVSSAWNLLDTPLSGTSWQRQHAAVIEQSHRRSTTYGLQVTDNPDFSALSKAALSLAIEQNRTLYAYALPVMETLYEQISHHHNIVLLTDAQGVILHAQGDKDFLEKADRVALSLGVTWSERLRGTNGIGTALVEGAPVQVSANEHYLGVNHVLNCSAVPLFDASGKVTGVLNVSGDPGNFPAHTMALVRMSALQIENQLFAAANPDCITLHLHSRPELIGTLMEGMLSFGLDGRYRAVNRSALFQLGLTPSALAGHTLESLLGLSVPALFDHYRSATPDPLRVHAANGISLYAKVSIRQRTDCGSLLRPLSADKVGQEAESRAGTASPVRARATSGLGQLDTGDPEIARVISKLKKFNGRDIPTLIIGETGTGKELLAQAIHEDSPRCAGPFVAVNCASIPETLIESELFGYEEGAFTGARRRGSLGKILQANGGTLFLDEIGDMPLTLQARLLRVLQERIVTPLGSAKAIPVNVALVCATHRNLRDMIARGTFRDDLYYRLNGLLVKLPPLRQRRDFEAVLNRLLVGEHGGQRFRVAPEVLRLLKTYDWPGNIRQLVNLVRSAMVMAEGDEIQLDDLPDDFLEDVRHREQPAQEPPAHDMLPVSADQATLDLLESSLIRQVLKSNGGNVSAAARALGVSRNRIYRKLQSLGAAPTSDLQSPQRDSRPL</sequence>
<dbReference type="InterPro" id="IPR003018">
    <property type="entry name" value="GAF"/>
</dbReference>
<dbReference type="Gene3D" id="3.30.450.40">
    <property type="match status" value="1"/>
</dbReference>
<dbReference type="InterPro" id="IPR009057">
    <property type="entry name" value="Homeodomain-like_sf"/>
</dbReference>
<dbReference type="PANTHER" id="PTHR32071">
    <property type="entry name" value="TRANSCRIPTIONAL REGULATORY PROTEIN"/>
    <property type="match status" value="1"/>
</dbReference>
<dbReference type="GO" id="GO:0006355">
    <property type="term" value="P:regulation of DNA-templated transcription"/>
    <property type="evidence" value="ECO:0007669"/>
    <property type="project" value="InterPro"/>
</dbReference>
<dbReference type="SUPFAM" id="SSF52540">
    <property type="entry name" value="P-loop containing nucleoside triphosphate hydrolases"/>
    <property type="match status" value="1"/>
</dbReference>
<evidence type="ECO:0000313" key="8">
    <source>
        <dbReference type="Proteomes" id="UP001189756"/>
    </source>
</evidence>
<dbReference type="Gene3D" id="3.40.50.300">
    <property type="entry name" value="P-loop containing nucleotide triphosphate hydrolases"/>
    <property type="match status" value="1"/>
</dbReference>
<dbReference type="Gene3D" id="1.10.8.60">
    <property type="match status" value="1"/>
</dbReference>
<dbReference type="InterPro" id="IPR003593">
    <property type="entry name" value="AAA+_ATPase"/>
</dbReference>
<comment type="caution">
    <text evidence="7">The sequence shown here is derived from an EMBL/GenBank/DDBJ whole genome shotgun (WGS) entry which is preliminary data.</text>
</comment>
<evidence type="ECO:0000256" key="5">
    <source>
        <dbReference type="ARBA" id="ARBA00023163"/>
    </source>
</evidence>
<name>A0AAD2BLZ9_9RALS</name>
<evidence type="ECO:0000256" key="4">
    <source>
        <dbReference type="ARBA" id="ARBA00023125"/>
    </source>
</evidence>
<dbReference type="SMART" id="SM00382">
    <property type="entry name" value="AAA"/>
    <property type="match status" value="1"/>
</dbReference>
<dbReference type="InterPro" id="IPR025943">
    <property type="entry name" value="Sigma_54_int_dom_ATP-bd_2"/>
</dbReference>
<evidence type="ECO:0000313" key="7">
    <source>
        <dbReference type="EMBL" id="CAJ0786064.1"/>
    </source>
</evidence>
<dbReference type="CDD" id="cd00009">
    <property type="entry name" value="AAA"/>
    <property type="match status" value="1"/>
</dbReference>
<dbReference type="InterPro" id="IPR027417">
    <property type="entry name" value="P-loop_NTPase"/>
</dbReference>
<protein>
    <submittedName>
        <fullName evidence="7">Acetoin catabolism regulatory protein</fullName>
    </submittedName>
</protein>
<dbReference type="Pfam" id="PF25601">
    <property type="entry name" value="AAA_lid_14"/>
    <property type="match status" value="1"/>
</dbReference>
<dbReference type="PRINTS" id="PR01590">
    <property type="entry name" value="HTHFIS"/>
</dbReference>
<reference evidence="7" key="1">
    <citation type="submission" date="2023-07" db="EMBL/GenBank/DDBJ databases">
        <authorList>
            <person name="Peeters C."/>
        </authorList>
    </citation>
    <scope>NUCLEOTIDE SEQUENCE</scope>
    <source>
        <strain evidence="7">R-77560</strain>
    </source>
</reference>
<dbReference type="InterPro" id="IPR029016">
    <property type="entry name" value="GAF-like_dom_sf"/>
</dbReference>
<evidence type="ECO:0000256" key="1">
    <source>
        <dbReference type="ARBA" id="ARBA00022741"/>
    </source>
</evidence>
<dbReference type="FunFam" id="3.40.50.300:FF:000006">
    <property type="entry name" value="DNA-binding transcriptional regulator NtrC"/>
    <property type="match status" value="1"/>
</dbReference>
<evidence type="ECO:0000256" key="3">
    <source>
        <dbReference type="ARBA" id="ARBA00023015"/>
    </source>
</evidence>
<dbReference type="SUPFAM" id="SSF46689">
    <property type="entry name" value="Homeodomain-like"/>
    <property type="match status" value="1"/>
</dbReference>
<dbReference type="PROSITE" id="PS50045">
    <property type="entry name" value="SIGMA54_INTERACT_4"/>
    <property type="match status" value="1"/>
</dbReference>